<dbReference type="InterPro" id="IPR007353">
    <property type="entry name" value="DUF421"/>
</dbReference>
<dbReference type="OrthoDB" id="1796697at2"/>
<dbReference type="EMBL" id="CP017269">
    <property type="protein sequence ID" value="AOT72104.1"/>
    <property type="molecule type" value="Genomic_DNA"/>
</dbReference>
<sequence length="115" mass="13160">MRLRQSGIKNISDVKTATIEPNGQLGYELIEDAQPLTVGQFRNMINELAWLNVNKVSSADENKPSVQVSETDNLFSEVVNNQHQTEIPKQLQTYKWADTRPAPKKENLFYFHISI</sequence>
<reference evidence="2 3" key="1">
    <citation type="submission" date="2016-09" db="EMBL/GenBank/DDBJ databases">
        <title>Genomic analysis reveals versatility of anaerobic energy metabolism of Geosporobacter ferrireducens IRF9 of phylum Firmicutes.</title>
        <authorList>
            <person name="Kim S.-J."/>
        </authorList>
    </citation>
    <scope>NUCLEOTIDE SEQUENCE [LARGE SCALE GENOMIC DNA]</scope>
    <source>
        <strain evidence="2 3">IRF9</strain>
    </source>
</reference>
<feature type="domain" description="YetF C-terminal" evidence="1">
    <location>
        <begin position="1"/>
        <end position="84"/>
    </location>
</feature>
<accession>A0A1D8GMH3</accession>
<name>A0A1D8GMH3_9FIRM</name>
<dbReference type="Proteomes" id="UP000095743">
    <property type="component" value="Chromosome"/>
</dbReference>
<evidence type="ECO:0000313" key="3">
    <source>
        <dbReference type="Proteomes" id="UP000095743"/>
    </source>
</evidence>
<dbReference type="Gene3D" id="3.30.240.20">
    <property type="entry name" value="bsu07140 like domains"/>
    <property type="match status" value="1"/>
</dbReference>
<evidence type="ECO:0000313" key="2">
    <source>
        <dbReference type="EMBL" id="AOT72104.1"/>
    </source>
</evidence>
<evidence type="ECO:0000259" key="1">
    <source>
        <dbReference type="Pfam" id="PF04239"/>
    </source>
</evidence>
<organism evidence="2 3">
    <name type="scientific">Geosporobacter ferrireducens</name>
    <dbReference type="NCBI Taxonomy" id="1424294"/>
    <lineage>
        <taxon>Bacteria</taxon>
        <taxon>Bacillati</taxon>
        <taxon>Bacillota</taxon>
        <taxon>Clostridia</taxon>
        <taxon>Peptostreptococcales</taxon>
        <taxon>Thermotaleaceae</taxon>
        <taxon>Geosporobacter</taxon>
    </lineage>
</organism>
<dbReference type="AlphaFoldDB" id="A0A1D8GMH3"/>
<dbReference type="InterPro" id="IPR023090">
    <property type="entry name" value="UPF0702_alpha/beta_dom_sf"/>
</dbReference>
<protein>
    <recommendedName>
        <fullName evidence="1">YetF C-terminal domain-containing protein</fullName>
    </recommendedName>
</protein>
<proteinExistence type="predicted"/>
<dbReference type="KEGG" id="gfe:Gferi_22730"/>
<keyword evidence="3" id="KW-1185">Reference proteome</keyword>
<dbReference type="Pfam" id="PF04239">
    <property type="entry name" value="DUF421"/>
    <property type="match status" value="1"/>
</dbReference>
<gene>
    <name evidence="2" type="ORF">Gferi_22730</name>
</gene>